<evidence type="ECO:0000313" key="2">
    <source>
        <dbReference type="Proteomes" id="UP000046122"/>
    </source>
</evidence>
<name>A0A090G5X6_MESPL</name>
<sequence length="56" mass="6483">MRELMTNFTEAWLGQLMQWGLGQNTNTRMAFTRPTLHLHRDLVLGNLALGHETWAC</sequence>
<proteinExistence type="predicted"/>
<organism evidence="1 2">
    <name type="scientific">Mesorhizobium plurifarium</name>
    <dbReference type="NCBI Taxonomy" id="69974"/>
    <lineage>
        <taxon>Bacteria</taxon>
        <taxon>Pseudomonadati</taxon>
        <taxon>Pseudomonadota</taxon>
        <taxon>Alphaproteobacteria</taxon>
        <taxon>Hyphomicrobiales</taxon>
        <taxon>Phyllobacteriaceae</taxon>
        <taxon>Mesorhizobium</taxon>
    </lineage>
</organism>
<protein>
    <submittedName>
        <fullName evidence="1">Uncharacterized protein</fullName>
    </submittedName>
</protein>
<dbReference type="Proteomes" id="UP000046122">
    <property type="component" value="Unassembled WGS sequence"/>
</dbReference>
<dbReference type="AlphaFoldDB" id="A0A090G5X6"/>
<evidence type="ECO:0000313" key="1">
    <source>
        <dbReference type="EMBL" id="CDX52919.1"/>
    </source>
</evidence>
<gene>
    <name evidence="1" type="ORF">MPL3365_170160</name>
</gene>
<reference evidence="1 2" key="1">
    <citation type="submission" date="2014-08" db="EMBL/GenBank/DDBJ databases">
        <authorList>
            <person name="Moulin Lionel"/>
        </authorList>
    </citation>
    <scope>NUCLEOTIDE SEQUENCE [LARGE SCALE GENOMIC DNA]</scope>
</reference>
<accession>A0A090G5X6</accession>
<dbReference type="EMBL" id="CCNE01000009">
    <property type="protein sequence ID" value="CDX52919.1"/>
    <property type="molecule type" value="Genomic_DNA"/>
</dbReference>